<organism evidence="3 4">
    <name type="scientific">Xaviernesmea oryzae</name>
    <dbReference type="NCBI Taxonomy" id="464029"/>
    <lineage>
        <taxon>Bacteria</taxon>
        <taxon>Pseudomonadati</taxon>
        <taxon>Pseudomonadota</taxon>
        <taxon>Alphaproteobacteria</taxon>
        <taxon>Hyphomicrobiales</taxon>
        <taxon>Rhizobiaceae</taxon>
        <taxon>Rhizobium/Agrobacterium group</taxon>
        <taxon>Xaviernesmea</taxon>
    </lineage>
</organism>
<evidence type="ECO:0000313" key="3">
    <source>
        <dbReference type="EMBL" id="OLP61244.1"/>
    </source>
</evidence>
<dbReference type="Pfam" id="PF00403">
    <property type="entry name" value="HMA"/>
    <property type="match status" value="1"/>
</dbReference>
<dbReference type="OrthoDB" id="9801832at2"/>
<keyword evidence="1" id="KW-0479">Metal-binding</keyword>
<dbReference type="RefSeq" id="WP_075626633.1">
    <property type="nucleotide sequence ID" value="NZ_FOAM01000009.1"/>
</dbReference>
<dbReference type="CDD" id="cd00371">
    <property type="entry name" value="HMA"/>
    <property type="match status" value="1"/>
</dbReference>
<dbReference type="PROSITE" id="PS01047">
    <property type="entry name" value="HMA_1"/>
    <property type="match status" value="1"/>
</dbReference>
<dbReference type="Proteomes" id="UP000186364">
    <property type="component" value="Unassembled WGS sequence"/>
</dbReference>
<protein>
    <recommendedName>
        <fullName evidence="2">HMA domain-containing protein</fullName>
    </recommendedName>
</protein>
<dbReference type="GO" id="GO:0046872">
    <property type="term" value="F:metal ion binding"/>
    <property type="evidence" value="ECO:0007669"/>
    <property type="project" value="UniProtKB-KW"/>
</dbReference>
<proteinExistence type="predicted"/>
<dbReference type="InterPro" id="IPR017969">
    <property type="entry name" value="Heavy-metal-associated_CS"/>
</dbReference>
<comment type="caution">
    <text evidence="3">The sequence shown here is derived from an EMBL/GenBank/DDBJ whole genome shotgun (WGS) entry which is preliminary data.</text>
</comment>
<name>A0A1Q9AZV2_9HYPH</name>
<gene>
    <name evidence="3" type="ORF">BJF93_20870</name>
</gene>
<dbReference type="InterPro" id="IPR036163">
    <property type="entry name" value="HMA_dom_sf"/>
</dbReference>
<evidence type="ECO:0000313" key="4">
    <source>
        <dbReference type="Proteomes" id="UP000186364"/>
    </source>
</evidence>
<accession>A0A1Q9AZV2</accession>
<keyword evidence="4" id="KW-1185">Reference proteome</keyword>
<dbReference type="InterPro" id="IPR006121">
    <property type="entry name" value="HMA_dom"/>
</dbReference>
<evidence type="ECO:0000256" key="1">
    <source>
        <dbReference type="ARBA" id="ARBA00022723"/>
    </source>
</evidence>
<feature type="domain" description="HMA" evidence="2">
    <location>
        <begin position="1"/>
        <end position="64"/>
    </location>
</feature>
<reference evidence="3 4" key="1">
    <citation type="submission" date="2016-09" db="EMBL/GenBank/DDBJ databases">
        <title>Rhizobium sp. nov., a novel species isolated from the rice rhizosphere.</title>
        <authorList>
            <person name="Zhao J."/>
            <person name="Zhang X."/>
        </authorList>
    </citation>
    <scope>NUCLEOTIDE SEQUENCE [LARGE SCALE GENOMIC DNA]</scope>
    <source>
        <strain evidence="3 4">1.7048</strain>
    </source>
</reference>
<dbReference type="EMBL" id="MKIP01000033">
    <property type="protein sequence ID" value="OLP61244.1"/>
    <property type="molecule type" value="Genomic_DNA"/>
</dbReference>
<evidence type="ECO:0000259" key="2">
    <source>
        <dbReference type="PROSITE" id="PS50846"/>
    </source>
</evidence>
<dbReference type="PROSITE" id="PS50846">
    <property type="entry name" value="HMA_2"/>
    <property type="match status" value="1"/>
</dbReference>
<dbReference type="SUPFAM" id="SSF55008">
    <property type="entry name" value="HMA, heavy metal-associated domain"/>
    <property type="match status" value="1"/>
</dbReference>
<dbReference type="AlphaFoldDB" id="A0A1Q9AZV2"/>
<dbReference type="Gene3D" id="3.30.70.100">
    <property type="match status" value="1"/>
</dbReference>
<sequence>MTYDFSIPDMSCGHCVKAVSGAIADIDAAAETRIDLAARTATIVSALPPEALAKAIEDAGYAARRTA</sequence>